<keyword evidence="5 7" id="KW-0472">Membrane</keyword>
<feature type="compositionally biased region" description="Basic and acidic residues" evidence="6">
    <location>
        <begin position="23"/>
        <end position="68"/>
    </location>
</feature>
<feature type="transmembrane region" description="Helical" evidence="7">
    <location>
        <begin position="112"/>
        <end position="134"/>
    </location>
</feature>
<dbReference type="GO" id="GO:0044781">
    <property type="term" value="P:bacterial-type flagellum organization"/>
    <property type="evidence" value="ECO:0007669"/>
    <property type="project" value="InterPro"/>
</dbReference>
<evidence type="ECO:0000313" key="8">
    <source>
        <dbReference type="EMBL" id="EHQ06888.1"/>
    </source>
</evidence>
<evidence type="ECO:0000256" key="3">
    <source>
        <dbReference type="ARBA" id="ARBA00022692"/>
    </source>
</evidence>
<dbReference type="Pfam" id="PF04347">
    <property type="entry name" value="FliO"/>
    <property type="match status" value="1"/>
</dbReference>
<feature type="region of interest" description="Disordered" evidence="6">
    <location>
        <begin position="21"/>
        <end position="102"/>
    </location>
</feature>
<sequence>MRRTLSVFLLIALFPGLLLAQEKPSRERREERRERPESREKREDPAPRNPQERAQEKAIEESWMKELQGEGAPAQESESEQPAAQPGTAEPEATQPATPPGALFADDAAPSFIGLLFRFVLIAGLMGGGLYLFVRFFKKKAGILHPQEGPVEVLASVPLMPGKFLQIVDLAGQLLVLGVSEQGVRLVYEIDSATTAERIRLWHQSRPKPTATSLLDAVQKSIKQGEFKFWGGERVKDRPDFMDLLNGEKTGEDVPPDRLKDLLQMQNRKIRRSTKPEQEEPER</sequence>
<evidence type="ECO:0000256" key="5">
    <source>
        <dbReference type="ARBA" id="ARBA00023136"/>
    </source>
</evidence>
<comment type="subcellular location">
    <subcellularLocation>
        <location evidence="1">Cell membrane</location>
    </subcellularLocation>
</comment>
<dbReference type="Proteomes" id="UP000005737">
    <property type="component" value="Unassembled WGS sequence"/>
</dbReference>
<feature type="compositionally biased region" description="Low complexity" evidence="6">
    <location>
        <begin position="86"/>
        <end position="102"/>
    </location>
</feature>
<dbReference type="EMBL" id="JH597773">
    <property type="protein sequence ID" value="EHQ06888.1"/>
    <property type="molecule type" value="Genomic_DNA"/>
</dbReference>
<gene>
    <name evidence="8" type="ORF">Lepil_2211</name>
</gene>
<protein>
    <recommendedName>
        <fullName evidence="10">Flagellar protein</fullName>
    </recommendedName>
</protein>
<feature type="compositionally biased region" description="Basic and acidic residues" evidence="6">
    <location>
        <begin position="274"/>
        <end position="283"/>
    </location>
</feature>
<evidence type="ECO:0000256" key="2">
    <source>
        <dbReference type="ARBA" id="ARBA00022475"/>
    </source>
</evidence>
<keyword evidence="3 7" id="KW-0812">Transmembrane</keyword>
<keyword evidence="4 7" id="KW-1133">Transmembrane helix</keyword>
<dbReference type="InterPro" id="IPR022781">
    <property type="entry name" value="Flagellar_biosynth_FliO"/>
</dbReference>
<reference evidence="8 9" key="1">
    <citation type="submission" date="2011-10" db="EMBL/GenBank/DDBJ databases">
        <title>The Improved High-Quality Draft genome of Leptonema illini DSM 21528.</title>
        <authorList>
            <consortium name="US DOE Joint Genome Institute (JGI-PGF)"/>
            <person name="Lucas S."/>
            <person name="Copeland A."/>
            <person name="Lapidus A."/>
            <person name="Glavina del Rio T."/>
            <person name="Dalin E."/>
            <person name="Tice H."/>
            <person name="Bruce D."/>
            <person name="Goodwin L."/>
            <person name="Pitluck S."/>
            <person name="Peters L."/>
            <person name="Mikhailova N."/>
            <person name="Held B."/>
            <person name="Kyrpides N."/>
            <person name="Mavromatis K."/>
            <person name="Ivanova N."/>
            <person name="Markowitz V."/>
            <person name="Cheng J.-F."/>
            <person name="Hugenholtz P."/>
            <person name="Woyke T."/>
            <person name="Wu D."/>
            <person name="Gronow S."/>
            <person name="Wellnitz S."/>
            <person name="Brambilla E.-M."/>
            <person name="Klenk H.-P."/>
            <person name="Eisen J.A."/>
        </authorList>
    </citation>
    <scope>NUCLEOTIDE SEQUENCE [LARGE SCALE GENOMIC DNA]</scope>
    <source>
        <strain evidence="8 9">DSM 21528</strain>
    </source>
</reference>
<evidence type="ECO:0000256" key="4">
    <source>
        <dbReference type="ARBA" id="ARBA00022989"/>
    </source>
</evidence>
<evidence type="ECO:0000256" key="6">
    <source>
        <dbReference type="SAM" id="MobiDB-lite"/>
    </source>
</evidence>
<evidence type="ECO:0000256" key="1">
    <source>
        <dbReference type="ARBA" id="ARBA00004236"/>
    </source>
</evidence>
<proteinExistence type="predicted"/>
<evidence type="ECO:0000256" key="7">
    <source>
        <dbReference type="SAM" id="Phobius"/>
    </source>
</evidence>
<feature type="region of interest" description="Disordered" evidence="6">
    <location>
        <begin position="246"/>
        <end position="283"/>
    </location>
</feature>
<organism evidence="8 9">
    <name type="scientific">Leptonema illini DSM 21528</name>
    <dbReference type="NCBI Taxonomy" id="929563"/>
    <lineage>
        <taxon>Bacteria</taxon>
        <taxon>Pseudomonadati</taxon>
        <taxon>Spirochaetota</taxon>
        <taxon>Spirochaetia</taxon>
        <taxon>Leptospirales</taxon>
        <taxon>Leptospiraceae</taxon>
        <taxon>Leptonema</taxon>
    </lineage>
</organism>
<name>H2CGH3_9LEPT</name>
<evidence type="ECO:0000313" key="9">
    <source>
        <dbReference type="Proteomes" id="UP000005737"/>
    </source>
</evidence>
<accession>H2CGH3</accession>
<keyword evidence="2" id="KW-1003">Cell membrane</keyword>
<dbReference type="STRING" id="183.GCA_002009735_02146"/>
<feature type="compositionally biased region" description="Basic and acidic residues" evidence="6">
    <location>
        <begin position="249"/>
        <end position="261"/>
    </location>
</feature>
<keyword evidence="9" id="KW-1185">Reference proteome</keyword>
<dbReference type="HOGENOM" id="CLU_982800_0_0_12"/>
<evidence type="ECO:0008006" key="10">
    <source>
        <dbReference type="Google" id="ProtNLM"/>
    </source>
</evidence>
<dbReference type="AlphaFoldDB" id="H2CGH3"/>
<dbReference type="RefSeq" id="WP_002772589.1">
    <property type="nucleotide sequence ID" value="NZ_JH597773.1"/>
</dbReference>
<dbReference type="GO" id="GO:0016020">
    <property type="term" value="C:membrane"/>
    <property type="evidence" value="ECO:0007669"/>
    <property type="project" value="InterPro"/>
</dbReference>